<name>A0ABP9ZRT6_9GAMM</name>
<sequence length="132" mass="14859">MSRMLKIWPSSKKFLKALGEINSKDYIKETSNYRNFTAHTIGPRIGIGHTRTVTRYLEPARALKQVGDGTYVYEILPSELTVSYGIGGMPPLDLEAVFAANLVEYEKARSCYLEYRALLETAVAEIVPLNKE</sequence>
<dbReference type="Proteomes" id="UP001486808">
    <property type="component" value="Unassembled WGS sequence"/>
</dbReference>
<evidence type="ECO:0000313" key="1">
    <source>
        <dbReference type="EMBL" id="GAA6132181.1"/>
    </source>
</evidence>
<dbReference type="EMBL" id="BAABWD010000003">
    <property type="protein sequence ID" value="GAA6132181.1"/>
    <property type="molecule type" value="Genomic_DNA"/>
</dbReference>
<organism evidence="1 2">
    <name type="scientific">Halopseudomonas sabulinigri</name>
    <dbReference type="NCBI Taxonomy" id="472181"/>
    <lineage>
        <taxon>Bacteria</taxon>
        <taxon>Pseudomonadati</taxon>
        <taxon>Pseudomonadota</taxon>
        <taxon>Gammaproteobacteria</taxon>
        <taxon>Pseudomonadales</taxon>
        <taxon>Pseudomonadaceae</taxon>
        <taxon>Halopseudomonas</taxon>
    </lineage>
</organism>
<evidence type="ECO:0000313" key="2">
    <source>
        <dbReference type="Proteomes" id="UP001486808"/>
    </source>
</evidence>
<keyword evidence="2" id="KW-1185">Reference proteome</keyword>
<protein>
    <submittedName>
        <fullName evidence="1">Uncharacterized protein</fullName>
    </submittedName>
</protein>
<proteinExistence type="predicted"/>
<reference evidence="1 2" key="1">
    <citation type="submission" date="2024-04" db="EMBL/GenBank/DDBJ databases">
        <title>Draft genome sequence of Halopseudomonas sabulinigri NBRC 116187.</title>
        <authorList>
            <person name="Miyakawa T."/>
            <person name="Kusuya Y."/>
            <person name="Miura T."/>
        </authorList>
    </citation>
    <scope>NUCLEOTIDE SEQUENCE [LARGE SCALE GENOMIC DNA]</scope>
    <source>
        <strain evidence="1 2">4NH20-0042</strain>
    </source>
</reference>
<comment type="caution">
    <text evidence="1">The sequence shown here is derived from an EMBL/GenBank/DDBJ whole genome shotgun (WGS) entry which is preliminary data.</text>
</comment>
<accession>A0ABP9ZRT6</accession>
<gene>
    <name evidence="1" type="ORF">NBRC116187_25410</name>
</gene>